<reference evidence="2 3" key="1">
    <citation type="submission" date="2024-03" db="EMBL/GenBank/DDBJ databases">
        <title>Sequence of Lycoming College Course Isolates.</title>
        <authorList>
            <person name="Plotts O."/>
            <person name="Newman J."/>
        </authorList>
    </citation>
    <scope>NUCLEOTIDE SEQUENCE [LARGE SCALE GENOMIC DNA]</scope>
    <source>
        <strain evidence="2 3">CJB-3</strain>
    </source>
</reference>
<evidence type="ECO:0000313" key="2">
    <source>
        <dbReference type="EMBL" id="MEJ2901483.1"/>
    </source>
</evidence>
<organism evidence="2 3">
    <name type="scientific">Pedobacter panaciterrae</name>
    <dbReference type="NCBI Taxonomy" id="363849"/>
    <lineage>
        <taxon>Bacteria</taxon>
        <taxon>Pseudomonadati</taxon>
        <taxon>Bacteroidota</taxon>
        <taxon>Sphingobacteriia</taxon>
        <taxon>Sphingobacteriales</taxon>
        <taxon>Sphingobacteriaceae</taxon>
        <taxon>Pedobacter</taxon>
    </lineage>
</organism>
<keyword evidence="3" id="KW-1185">Reference proteome</keyword>
<dbReference type="RefSeq" id="WP_172660548.1">
    <property type="nucleotide sequence ID" value="NZ_CBFGNQ010000024.1"/>
</dbReference>
<protein>
    <submittedName>
        <fullName evidence="2">DUF1801 domain-containing protein</fullName>
    </submittedName>
</protein>
<accession>A0ABU8NGW0</accession>
<comment type="caution">
    <text evidence="2">The sequence shown here is derived from an EMBL/GenBank/DDBJ whole genome shotgun (WGS) entry which is preliminary data.</text>
</comment>
<sequence length="136" mass="15189">MAKNKTVATNLDVRDFLEKVADPLKRKDCYLIAALMEKQTGYEPSMWGTSIVGFGSYHYKYASGHEGDAPLIGFSPRSTAIVLYVACDFEDKENLLLQLGKHKTGKGCIYIKKLADVNIQVLTKMIDQSVAHMKNK</sequence>
<name>A0ABU8NGW0_9SPHI</name>
<dbReference type="Pfam" id="PF08818">
    <property type="entry name" value="DUF1801"/>
    <property type="match status" value="1"/>
</dbReference>
<dbReference type="InterPro" id="IPR014922">
    <property type="entry name" value="YdhG-like"/>
</dbReference>
<feature type="domain" description="YdhG-like" evidence="1">
    <location>
        <begin position="25"/>
        <end position="130"/>
    </location>
</feature>
<proteinExistence type="predicted"/>
<evidence type="ECO:0000259" key="1">
    <source>
        <dbReference type="Pfam" id="PF08818"/>
    </source>
</evidence>
<dbReference type="Proteomes" id="UP001378956">
    <property type="component" value="Unassembled WGS sequence"/>
</dbReference>
<evidence type="ECO:0000313" key="3">
    <source>
        <dbReference type="Proteomes" id="UP001378956"/>
    </source>
</evidence>
<dbReference type="EMBL" id="JBBEUB010000001">
    <property type="protein sequence ID" value="MEJ2901483.1"/>
    <property type="molecule type" value="Genomic_DNA"/>
</dbReference>
<gene>
    <name evidence="2" type="ORF">WAE58_03565</name>
</gene>